<evidence type="ECO:0000256" key="6">
    <source>
        <dbReference type="ARBA" id="ARBA00022801"/>
    </source>
</evidence>
<dbReference type="SUPFAM" id="SSF52025">
    <property type="entry name" value="PA domain"/>
    <property type="match status" value="1"/>
</dbReference>
<evidence type="ECO:0000259" key="14">
    <source>
        <dbReference type="Pfam" id="PF06280"/>
    </source>
</evidence>
<evidence type="ECO:0000259" key="13">
    <source>
        <dbReference type="Pfam" id="PF02225"/>
    </source>
</evidence>
<dbReference type="InterPro" id="IPR010435">
    <property type="entry name" value="C5a/SBT2-like_Fn3"/>
</dbReference>
<dbReference type="Pfam" id="PF06280">
    <property type="entry name" value="fn3_5"/>
    <property type="match status" value="1"/>
</dbReference>
<dbReference type="InterPro" id="IPR003137">
    <property type="entry name" value="PA_domain"/>
</dbReference>
<dbReference type="OrthoDB" id="10256524at2759"/>
<evidence type="ECO:0000256" key="3">
    <source>
        <dbReference type="ARBA" id="ARBA00022525"/>
    </source>
</evidence>
<evidence type="ECO:0000259" key="12">
    <source>
        <dbReference type="Pfam" id="PF00082"/>
    </source>
</evidence>
<dbReference type="InterPro" id="IPR023827">
    <property type="entry name" value="Peptidase_S8_Asp-AS"/>
</dbReference>
<evidence type="ECO:0000256" key="4">
    <source>
        <dbReference type="ARBA" id="ARBA00022670"/>
    </source>
</evidence>
<evidence type="ECO:0000256" key="8">
    <source>
        <dbReference type="PIRSR" id="PIRSR615500-1"/>
    </source>
</evidence>
<evidence type="ECO:0000256" key="11">
    <source>
        <dbReference type="SAM" id="SignalP"/>
    </source>
</evidence>
<dbReference type="GO" id="GO:0005615">
    <property type="term" value="C:extracellular space"/>
    <property type="evidence" value="ECO:0007669"/>
    <property type="project" value="TreeGrafter"/>
</dbReference>
<evidence type="ECO:0000256" key="2">
    <source>
        <dbReference type="ARBA" id="ARBA00022512"/>
    </source>
</evidence>
<keyword evidence="6 9" id="KW-0378">Hydrolase</keyword>
<accession>A0A4P9Z343</accession>
<keyword evidence="3" id="KW-0964">Secreted</keyword>
<feature type="active site" description="Charge relay system" evidence="8 9">
    <location>
        <position position="216"/>
    </location>
</feature>
<dbReference type="PROSITE" id="PS51892">
    <property type="entry name" value="SUBTILASE"/>
    <property type="match status" value="1"/>
</dbReference>
<gene>
    <name evidence="15" type="ORF">SYNPS1DRAFT_27358</name>
</gene>
<organism evidence="15 16">
    <name type="scientific">Syncephalis pseudoplumigaleata</name>
    <dbReference type="NCBI Taxonomy" id="1712513"/>
    <lineage>
        <taxon>Eukaryota</taxon>
        <taxon>Fungi</taxon>
        <taxon>Fungi incertae sedis</taxon>
        <taxon>Zoopagomycota</taxon>
        <taxon>Zoopagomycotina</taxon>
        <taxon>Zoopagomycetes</taxon>
        <taxon>Zoopagales</taxon>
        <taxon>Piptocephalidaceae</taxon>
        <taxon>Syncephalis</taxon>
    </lineage>
</organism>
<feature type="active site" description="Charge relay system" evidence="8 9">
    <location>
        <position position="166"/>
    </location>
</feature>
<protein>
    <submittedName>
        <fullName evidence="15">Peptidase S8/S53 domain-containing protein</fullName>
    </submittedName>
</protein>
<dbReference type="PROSITE" id="PS00137">
    <property type="entry name" value="SUBTILASE_HIS"/>
    <property type="match status" value="1"/>
</dbReference>
<proteinExistence type="inferred from homology"/>
<dbReference type="InterPro" id="IPR036852">
    <property type="entry name" value="Peptidase_S8/S53_dom_sf"/>
</dbReference>
<dbReference type="PRINTS" id="PR00723">
    <property type="entry name" value="SUBTILISIN"/>
</dbReference>
<feature type="domain" description="C5a peptidase/Subtilisin-like protease SBT2-like Fn3-like" evidence="14">
    <location>
        <begin position="602"/>
        <end position="726"/>
    </location>
</feature>
<dbReference type="InterPro" id="IPR050131">
    <property type="entry name" value="Peptidase_S8_subtilisin-like"/>
</dbReference>
<dbReference type="GO" id="GO:0006508">
    <property type="term" value="P:proteolysis"/>
    <property type="evidence" value="ECO:0007669"/>
    <property type="project" value="UniProtKB-KW"/>
</dbReference>
<dbReference type="InterPro" id="IPR015500">
    <property type="entry name" value="Peptidase_S8_subtilisin-rel"/>
</dbReference>
<dbReference type="CDD" id="cd07489">
    <property type="entry name" value="Peptidases_S8_5"/>
    <property type="match status" value="1"/>
</dbReference>
<dbReference type="Gene3D" id="3.40.50.200">
    <property type="entry name" value="Peptidase S8/S53 domain"/>
    <property type="match status" value="1"/>
</dbReference>
<comment type="similarity">
    <text evidence="1 9 10">Belongs to the peptidase S8 family.</text>
</comment>
<keyword evidence="16" id="KW-1185">Reference proteome</keyword>
<evidence type="ECO:0000313" key="16">
    <source>
        <dbReference type="Proteomes" id="UP000278143"/>
    </source>
</evidence>
<reference evidence="16" key="1">
    <citation type="journal article" date="2018" name="Nat. Microbiol.">
        <title>Leveraging single-cell genomics to expand the fungal tree of life.</title>
        <authorList>
            <person name="Ahrendt S.R."/>
            <person name="Quandt C.A."/>
            <person name="Ciobanu D."/>
            <person name="Clum A."/>
            <person name="Salamov A."/>
            <person name="Andreopoulos B."/>
            <person name="Cheng J.F."/>
            <person name="Woyke T."/>
            <person name="Pelin A."/>
            <person name="Henrissat B."/>
            <person name="Reynolds N.K."/>
            <person name="Benny G.L."/>
            <person name="Smith M.E."/>
            <person name="James T.Y."/>
            <person name="Grigoriev I.V."/>
        </authorList>
    </citation>
    <scope>NUCLEOTIDE SEQUENCE [LARGE SCALE GENOMIC DNA]</scope>
    <source>
        <strain evidence="16">Benny S71-1</strain>
    </source>
</reference>
<evidence type="ECO:0000256" key="1">
    <source>
        <dbReference type="ARBA" id="ARBA00011073"/>
    </source>
</evidence>
<evidence type="ECO:0000256" key="9">
    <source>
        <dbReference type="PROSITE-ProRule" id="PRU01240"/>
    </source>
</evidence>
<evidence type="ECO:0000256" key="10">
    <source>
        <dbReference type="RuleBase" id="RU003355"/>
    </source>
</evidence>
<dbReference type="GO" id="GO:0016020">
    <property type="term" value="C:membrane"/>
    <property type="evidence" value="ECO:0007669"/>
    <property type="project" value="InterPro"/>
</dbReference>
<keyword evidence="2" id="KW-0134">Cell wall</keyword>
<name>A0A4P9Z343_9FUNG</name>
<dbReference type="SUPFAM" id="SSF52743">
    <property type="entry name" value="Subtilisin-like"/>
    <property type="match status" value="1"/>
</dbReference>
<dbReference type="EMBL" id="KZ989296">
    <property type="protein sequence ID" value="RKP26967.1"/>
    <property type="molecule type" value="Genomic_DNA"/>
</dbReference>
<feature type="active site" description="Charge relay system" evidence="8 9">
    <location>
        <position position="525"/>
    </location>
</feature>
<keyword evidence="4 9" id="KW-0645">Protease</keyword>
<evidence type="ECO:0000256" key="5">
    <source>
        <dbReference type="ARBA" id="ARBA00022729"/>
    </source>
</evidence>
<feature type="chain" id="PRO_5020898283" evidence="11">
    <location>
        <begin position="24"/>
        <end position="884"/>
    </location>
</feature>
<keyword evidence="7 9" id="KW-0720">Serine protease</keyword>
<keyword evidence="5 11" id="KW-0732">Signal</keyword>
<feature type="domain" description="Peptidase S8/S53" evidence="12">
    <location>
        <begin position="157"/>
        <end position="564"/>
    </location>
</feature>
<dbReference type="InterPro" id="IPR034187">
    <property type="entry name" value="Peptidases_S8_5"/>
</dbReference>
<feature type="domain" description="PA" evidence="13">
    <location>
        <begin position="376"/>
        <end position="449"/>
    </location>
</feature>
<evidence type="ECO:0000256" key="7">
    <source>
        <dbReference type="ARBA" id="ARBA00022825"/>
    </source>
</evidence>
<feature type="signal peptide" evidence="11">
    <location>
        <begin position="1"/>
        <end position="23"/>
    </location>
</feature>
<dbReference type="GO" id="GO:0004252">
    <property type="term" value="F:serine-type endopeptidase activity"/>
    <property type="evidence" value="ECO:0007669"/>
    <property type="project" value="UniProtKB-UniRule"/>
</dbReference>
<sequence length="884" mass="95127">MQLPLALLFAIAAGLQCARHAIATPQRNANIIATNTNVVSENILLIEIDDVGNNRALQQAAMRASMMMAGISFRPRLSFTRLMNAFSVDAPPSSIEKIRGMDGVLAVWTLQSINSPQVTTMTSVNQLDDIHKDTGVKELHNQQQQQQQRQQERQLDGQGIRVGIVDSGIDYTHPALGGCFGAGCRVAYGYDFVGDDFRGMGTQKPDADPRDTCNGHGTHVAGIIGGNDAQVMGVAPGVVLGAYRVFGCRDKADPDFVIAGMERAYIDGMHIVNLSVSSPTRWADAPSGLVAERLERHGILVVAAAGNDGHLGLWATSSPALADSALSVAALDSRKYVATMFSINVLPHRMIEYLPSLPGQILNFTDVPFSLPDANNTYGCSPPATHRTGHVLLVQRGNCSMDEKALMAGRAGAVAVVVYNNVDGELPPFVGNSDAIPLVGIEKADGEALIGAMGADTSGATVRATFEASTRYIVNAHGGTVANFSSWGPGPMLELKPDVSAPGGRIYSTFPKTLSDGYATLSGTSMAAPYVAGSFALYLQAHGRANATAERMRQAFQNAAKPAGQMRDRRWIASPVVQQGAGMVDVRQALLGMTHVWPARLALNDTQQANAITRTITITNRGVEAKTYLLRHVPALSVQGFNATGMVPPTPLQRAVHAEVAFSPRMAQVPAGASHEIIVTITPPLQLPDSEKWLYSGYLAIDPADNITLCQTREYAGADAVHVPYMGMKGRLRDVHVFNLDGPYPFLRRLDSRAQMAAHANATSVYTMRGDDIPWIFIRLEYPTRRALVRVHHADTHRLLGLVPDSVSELLTRNDGMPDNRELAMPWAGGVEAIDAPHHTVSDLPDGRYYVRVMALRPFGDSANDNDYDIWQSPAVTIARSAQG</sequence>
<dbReference type="Gene3D" id="3.50.30.30">
    <property type="match status" value="1"/>
</dbReference>
<dbReference type="InterPro" id="IPR022398">
    <property type="entry name" value="Peptidase_S8_His-AS"/>
</dbReference>
<evidence type="ECO:0000313" key="15">
    <source>
        <dbReference type="EMBL" id="RKP26967.1"/>
    </source>
</evidence>
<dbReference type="PANTHER" id="PTHR43806:SF66">
    <property type="entry name" value="SERIN ENDOPEPTIDASE"/>
    <property type="match status" value="1"/>
</dbReference>
<dbReference type="PANTHER" id="PTHR43806">
    <property type="entry name" value="PEPTIDASE S8"/>
    <property type="match status" value="1"/>
</dbReference>
<dbReference type="PROSITE" id="PS00138">
    <property type="entry name" value="SUBTILASE_SER"/>
    <property type="match status" value="1"/>
</dbReference>
<dbReference type="PROSITE" id="PS00136">
    <property type="entry name" value="SUBTILASE_ASP"/>
    <property type="match status" value="1"/>
</dbReference>
<dbReference type="Proteomes" id="UP000278143">
    <property type="component" value="Unassembled WGS sequence"/>
</dbReference>
<dbReference type="InterPro" id="IPR023828">
    <property type="entry name" value="Peptidase_S8_Ser-AS"/>
</dbReference>
<dbReference type="InterPro" id="IPR000209">
    <property type="entry name" value="Peptidase_S8/S53_dom"/>
</dbReference>
<dbReference type="AlphaFoldDB" id="A0A4P9Z343"/>
<dbReference type="Pfam" id="PF00082">
    <property type="entry name" value="Peptidase_S8"/>
    <property type="match status" value="1"/>
</dbReference>
<dbReference type="Pfam" id="PF02225">
    <property type="entry name" value="PA"/>
    <property type="match status" value="1"/>
</dbReference>
<dbReference type="InterPro" id="IPR046450">
    <property type="entry name" value="PA_dom_sf"/>
</dbReference>